<keyword evidence="3" id="KW-1185">Reference proteome</keyword>
<organism evidence="2 3">
    <name type="scientific">Paraglomus brasilianum</name>
    <dbReference type="NCBI Taxonomy" id="144538"/>
    <lineage>
        <taxon>Eukaryota</taxon>
        <taxon>Fungi</taxon>
        <taxon>Fungi incertae sedis</taxon>
        <taxon>Mucoromycota</taxon>
        <taxon>Glomeromycotina</taxon>
        <taxon>Glomeromycetes</taxon>
        <taxon>Paraglomerales</taxon>
        <taxon>Paraglomeraceae</taxon>
        <taxon>Paraglomus</taxon>
    </lineage>
</organism>
<dbReference type="OrthoDB" id="2431475at2759"/>
<evidence type="ECO:0000256" key="1">
    <source>
        <dbReference type="SAM" id="MobiDB-lite"/>
    </source>
</evidence>
<reference evidence="2" key="1">
    <citation type="submission" date="2021-06" db="EMBL/GenBank/DDBJ databases">
        <authorList>
            <person name="Kallberg Y."/>
            <person name="Tangrot J."/>
            <person name="Rosling A."/>
        </authorList>
    </citation>
    <scope>NUCLEOTIDE SEQUENCE</scope>
    <source>
        <strain evidence="2">BR232B</strain>
    </source>
</reference>
<protein>
    <submittedName>
        <fullName evidence="2">705_t:CDS:1</fullName>
    </submittedName>
</protein>
<sequence length="221" mass="25460">MSKQQSSEPPRPKSALDIAVSQLVRAAVGGIPSSIPDEDLNKYVADLILKEAEAKNIKYKKEGVKAFLPHTGLPPCNLPKTNKRFLVNIVQNVDSHNKRQLRDKVNSRSSSSNYNHSYRTRDRRDDRNRHRHGLSRSKSPERKRPHSRPSPEKSSRRKHSKSPSRSPCQSSDSSPQKKRQKKSDKTDEREIKVEKVREWDRPKLITGWDPEKEKTLESCPR</sequence>
<feature type="compositionally biased region" description="Basic residues" evidence="1">
    <location>
        <begin position="129"/>
        <end position="147"/>
    </location>
</feature>
<dbReference type="AlphaFoldDB" id="A0A9N9D985"/>
<feature type="region of interest" description="Disordered" evidence="1">
    <location>
        <begin position="97"/>
        <end position="193"/>
    </location>
</feature>
<evidence type="ECO:0000313" key="3">
    <source>
        <dbReference type="Proteomes" id="UP000789739"/>
    </source>
</evidence>
<feature type="compositionally biased region" description="Basic and acidic residues" evidence="1">
    <location>
        <begin position="97"/>
        <end position="106"/>
    </location>
</feature>
<feature type="compositionally biased region" description="Low complexity" evidence="1">
    <location>
        <begin position="107"/>
        <end position="117"/>
    </location>
</feature>
<feature type="compositionally biased region" description="Basic and acidic residues" evidence="1">
    <location>
        <begin position="119"/>
        <end position="128"/>
    </location>
</feature>
<dbReference type="PANTHER" id="PTHR40132:SF1">
    <property type="entry name" value="PRE-MRNA-SPLICING FACTOR 38B"/>
    <property type="match status" value="1"/>
</dbReference>
<name>A0A9N9D985_9GLOM</name>
<feature type="compositionally biased region" description="Low complexity" evidence="1">
    <location>
        <begin position="163"/>
        <end position="174"/>
    </location>
</feature>
<feature type="compositionally biased region" description="Basic and acidic residues" evidence="1">
    <location>
        <begin position="183"/>
        <end position="193"/>
    </location>
</feature>
<dbReference type="Proteomes" id="UP000789739">
    <property type="component" value="Unassembled WGS sequence"/>
</dbReference>
<evidence type="ECO:0000313" key="2">
    <source>
        <dbReference type="EMBL" id="CAG8629898.1"/>
    </source>
</evidence>
<dbReference type="EMBL" id="CAJVPI010001890">
    <property type="protein sequence ID" value="CAG8629898.1"/>
    <property type="molecule type" value="Genomic_DNA"/>
</dbReference>
<gene>
    <name evidence="2" type="ORF">PBRASI_LOCUS9191</name>
</gene>
<comment type="caution">
    <text evidence="2">The sequence shown here is derived from an EMBL/GenBank/DDBJ whole genome shotgun (WGS) entry which is preliminary data.</text>
</comment>
<dbReference type="PANTHER" id="PTHR40132">
    <property type="entry name" value="PRE-MRNA-SPLICING FACTOR 38B"/>
    <property type="match status" value="1"/>
</dbReference>
<proteinExistence type="predicted"/>
<accession>A0A9N9D985</accession>